<feature type="transmembrane region" description="Helical" evidence="6">
    <location>
        <begin position="278"/>
        <end position="298"/>
    </location>
</feature>
<evidence type="ECO:0000256" key="6">
    <source>
        <dbReference type="SAM" id="Phobius"/>
    </source>
</evidence>
<evidence type="ECO:0000313" key="9">
    <source>
        <dbReference type="Proteomes" id="UP000283003"/>
    </source>
</evidence>
<accession>A0A437H2P0</accession>
<gene>
    <name evidence="8" type="ORF">EKN06_00050</name>
</gene>
<keyword evidence="4 6" id="KW-1133">Transmembrane helix</keyword>
<evidence type="ECO:0000256" key="4">
    <source>
        <dbReference type="ARBA" id="ARBA00022989"/>
    </source>
</evidence>
<dbReference type="PANTHER" id="PTHR23505:SF79">
    <property type="entry name" value="PROTEIN SPINSTER"/>
    <property type="match status" value="1"/>
</dbReference>
<organism evidence="8 9">
    <name type="scientific">Croceicoccus ponticola</name>
    <dbReference type="NCBI Taxonomy" id="2217664"/>
    <lineage>
        <taxon>Bacteria</taxon>
        <taxon>Pseudomonadati</taxon>
        <taxon>Pseudomonadota</taxon>
        <taxon>Alphaproteobacteria</taxon>
        <taxon>Sphingomonadales</taxon>
        <taxon>Erythrobacteraceae</taxon>
        <taxon>Croceicoccus</taxon>
    </lineage>
</organism>
<dbReference type="AlphaFoldDB" id="A0A437H2P0"/>
<dbReference type="Pfam" id="PF07690">
    <property type="entry name" value="MFS_1"/>
    <property type="match status" value="1"/>
</dbReference>
<protein>
    <submittedName>
        <fullName evidence="8">MFS transporter</fullName>
    </submittedName>
</protein>
<comment type="caution">
    <text evidence="8">The sequence shown here is derived from an EMBL/GenBank/DDBJ whole genome shotgun (WGS) entry which is preliminary data.</text>
</comment>
<evidence type="ECO:0000259" key="7">
    <source>
        <dbReference type="PROSITE" id="PS50850"/>
    </source>
</evidence>
<evidence type="ECO:0000256" key="3">
    <source>
        <dbReference type="ARBA" id="ARBA00022692"/>
    </source>
</evidence>
<dbReference type="GO" id="GO:0016020">
    <property type="term" value="C:membrane"/>
    <property type="evidence" value="ECO:0007669"/>
    <property type="project" value="UniProtKB-SubCell"/>
</dbReference>
<name>A0A437H2P0_9SPHN</name>
<dbReference type="Proteomes" id="UP000283003">
    <property type="component" value="Unassembled WGS sequence"/>
</dbReference>
<dbReference type="InterPro" id="IPR036259">
    <property type="entry name" value="MFS_trans_sf"/>
</dbReference>
<feature type="transmembrane region" description="Helical" evidence="6">
    <location>
        <begin position="243"/>
        <end position="266"/>
    </location>
</feature>
<evidence type="ECO:0000256" key="1">
    <source>
        <dbReference type="ARBA" id="ARBA00004141"/>
    </source>
</evidence>
<dbReference type="InterPro" id="IPR044770">
    <property type="entry name" value="MFS_spinster-like"/>
</dbReference>
<dbReference type="Gene3D" id="1.20.1250.20">
    <property type="entry name" value="MFS general substrate transporter like domains"/>
    <property type="match status" value="1"/>
</dbReference>
<comment type="subcellular location">
    <subcellularLocation>
        <location evidence="1">Membrane</location>
        <topology evidence="1">Multi-pass membrane protein</topology>
    </subcellularLocation>
</comment>
<dbReference type="InterPro" id="IPR020846">
    <property type="entry name" value="MFS_dom"/>
</dbReference>
<proteinExistence type="predicted"/>
<evidence type="ECO:0000313" key="8">
    <source>
        <dbReference type="EMBL" id="RVQ69713.1"/>
    </source>
</evidence>
<feature type="transmembrane region" description="Helical" evidence="6">
    <location>
        <begin position="341"/>
        <end position="367"/>
    </location>
</feature>
<keyword evidence="2" id="KW-0813">Transport</keyword>
<dbReference type="PANTHER" id="PTHR23505">
    <property type="entry name" value="SPINSTER"/>
    <property type="match status" value="1"/>
</dbReference>
<keyword evidence="3 6" id="KW-0812">Transmembrane</keyword>
<dbReference type="OrthoDB" id="7187764at2"/>
<dbReference type="PROSITE" id="PS50850">
    <property type="entry name" value="MFS"/>
    <property type="match status" value="1"/>
</dbReference>
<feature type="domain" description="Major facilitator superfamily (MFS) profile" evidence="7">
    <location>
        <begin position="1"/>
        <end position="401"/>
    </location>
</feature>
<evidence type="ECO:0000256" key="5">
    <source>
        <dbReference type="ARBA" id="ARBA00023136"/>
    </source>
</evidence>
<feature type="transmembrane region" description="Helical" evidence="6">
    <location>
        <begin position="119"/>
        <end position="142"/>
    </location>
</feature>
<dbReference type="SUPFAM" id="SSF103473">
    <property type="entry name" value="MFS general substrate transporter"/>
    <property type="match status" value="1"/>
</dbReference>
<feature type="transmembrane region" description="Helical" evidence="6">
    <location>
        <begin position="60"/>
        <end position="79"/>
    </location>
</feature>
<reference evidence="8 9" key="1">
    <citation type="submission" date="2018-12" db="EMBL/GenBank/DDBJ databases">
        <title>Croceicoccus ponticola sp. nov., a lipolytic bacterium isolated from seawater.</title>
        <authorList>
            <person name="Yoon J.-H."/>
        </authorList>
    </citation>
    <scope>NUCLEOTIDE SEQUENCE [LARGE SCALE GENOMIC DNA]</scope>
    <source>
        <strain evidence="8 9">GM-16</strain>
    </source>
</reference>
<feature type="transmembrane region" description="Helical" evidence="6">
    <location>
        <begin position="154"/>
        <end position="176"/>
    </location>
</feature>
<feature type="transmembrane region" description="Helical" evidence="6">
    <location>
        <begin position="31"/>
        <end position="53"/>
    </location>
</feature>
<keyword evidence="9" id="KW-1185">Reference proteome</keyword>
<dbReference type="EMBL" id="RXOL01000001">
    <property type="protein sequence ID" value="RVQ69713.1"/>
    <property type="molecule type" value="Genomic_DNA"/>
</dbReference>
<dbReference type="GO" id="GO:0022857">
    <property type="term" value="F:transmembrane transporter activity"/>
    <property type="evidence" value="ECO:0007669"/>
    <property type="project" value="InterPro"/>
</dbReference>
<feature type="transmembrane region" description="Helical" evidence="6">
    <location>
        <begin position="304"/>
        <end position="329"/>
    </location>
</feature>
<feature type="transmembrane region" description="Helical" evidence="6">
    <location>
        <begin position="206"/>
        <end position="231"/>
    </location>
</feature>
<feature type="transmembrane region" description="Helical" evidence="6">
    <location>
        <begin position="85"/>
        <end position="107"/>
    </location>
</feature>
<evidence type="ECO:0000256" key="2">
    <source>
        <dbReference type="ARBA" id="ARBA00022448"/>
    </source>
</evidence>
<dbReference type="InterPro" id="IPR011701">
    <property type="entry name" value="MFS"/>
</dbReference>
<keyword evidence="5 6" id="KW-0472">Membrane</keyword>
<sequence length="402" mass="41282">MAAGNVMLGVFSAVQEQAKAELGFSDFQMSLLNGLAVSIPLAVLAVPVGLLVDRAVRVRLLLWTAVAWTAGTLLTAFAHSLPLLFAARMLGGVGANISTTIAISLAADLSLPDRRGRSLLLLTIGKYAGTGLAFALGGWLLGLFLDRGGLFGLAAWRSIHLMLGLASIGIVAALAFMKEPPRLETKAGPRAPLGEIFRELGSYSRFLVPLFLGQIGVLMADAAAAIWAAPVLSRSYGVTPQEFAGWMGAVIFGAGILGALVGGIAADAGHRTGRRGGILLGAIFASIIAMPAALFPLAPDVPTFALALFVLLFGGTITGLVTATALAVILPNELRGLSVGVFLAVGGLVAFGIAPTLVTVVSAWLGGEAMLDRAMAIVGLIVSLIGCAGFVIAWRNAPEPVR</sequence>
<feature type="transmembrane region" description="Helical" evidence="6">
    <location>
        <begin position="373"/>
        <end position="394"/>
    </location>
</feature>